<dbReference type="RefSeq" id="WP_037451918.1">
    <property type="nucleotide sequence ID" value="NZ_JFHR01000025.1"/>
</dbReference>
<gene>
    <name evidence="2" type="ORF">BV95_02427</name>
</gene>
<dbReference type="eggNOG" id="ENOG502Z7NV">
    <property type="taxonomic scope" value="Bacteria"/>
</dbReference>
<accession>A0A081RDK2</accession>
<dbReference type="Pfam" id="PF09369">
    <property type="entry name" value="MZB"/>
    <property type="match status" value="1"/>
</dbReference>
<dbReference type="OrthoDB" id="9134227at2"/>
<comment type="caution">
    <text evidence="2">The sequence shown here is derived from an EMBL/GenBank/DDBJ whole genome shotgun (WGS) entry which is preliminary data.</text>
</comment>
<evidence type="ECO:0000313" key="3">
    <source>
        <dbReference type="Proteomes" id="UP000028411"/>
    </source>
</evidence>
<organism evidence="2 3">
    <name type="scientific">Sphingobium chlorophenolicum</name>
    <dbReference type="NCBI Taxonomy" id="46429"/>
    <lineage>
        <taxon>Bacteria</taxon>
        <taxon>Pseudomonadati</taxon>
        <taxon>Pseudomonadota</taxon>
        <taxon>Alphaproteobacteria</taxon>
        <taxon>Sphingomonadales</taxon>
        <taxon>Sphingomonadaceae</taxon>
        <taxon>Sphingobium</taxon>
    </lineage>
</organism>
<feature type="domain" description="MrfA-like Zn-binding" evidence="1">
    <location>
        <begin position="485"/>
        <end position="589"/>
    </location>
</feature>
<dbReference type="PATRIC" id="fig|46429.4.peg.2401"/>
<reference evidence="2 3" key="1">
    <citation type="submission" date="2014-02" db="EMBL/GenBank/DDBJ databases">
        <title>Whole genome sequence of Sphingobium chlorophenolicum NBRC 16172.</title>
        <authorList>
            <person name="Gan H.M."/>
            <person name="Gan H.Y."/>
            <person name="Chew T.H."/>
            <person name="Savka M.A."/>
        </authorList>
    </citation>
    <scope>NUCLEOTIDE SEQUENCE [LARGE SCALE GENOMIC DNA]</scope>
    <source>
        <strain evidence="2 3">NBRC 16172</strain>
    </source>
</reference>
<dbReference type="EMBL" id="JFHR01000025">
    <property type="protein sequence ID" value="KEQ53275.1"/>
    <property type="molecule type" value="Genomic_DNA"/>
</dbReference>
<dbReference type="Proteomes" id="UP000028411">
    <property type="component" value="Unassembled WGS sequence"/>
</dbReference>
<dbReference type="NCBIfam" id="NF038324">
    <property type="entry name" value="DrmB_fam"/>
    <property type="match status" value="1"/>
</dbReference>
<dbReference type="AlphaFoldDB" id="A0A081RDK2"/>
<protein>
    <recommendedName>
        <fullName evidence="1">MrfA-like Zn-binding domain-containing protein</fullName>
    </recommendedName>
</protein>
<proteinExistence type="predicted"/>
<dbReference type="InterPro" id="IPR047721">
    <property type="entry name" value="DrmB"/>
</dbReference>
<evidence type="ECO:0000313" key="2">
    <source>
        <dbReference type="EMBL" id="KEQ53275.1"/>
    </source>
</evidence>
<sequence length="630" mass="68567">MARRPAQPTGGAQPAIEPLGSVRRSQLISTYGIGAIIDLEKGSFMPMGLDDLEGVTRLPSLTIGEPRLEAMLGVTHFRLGPVSESVPGSRSVVAKTTAPAVRFPEWHECPRCHRIGRQGAPFELAPDGGRLTCLAHGGTVYTAPVRFVVACRHGHISDFPWEWWAHRDRAEGVCPNPSLYLGSLGRSASLAELYVECRSCRTGQNPTRQSLGAAFSSEALSSSSCPGFRPWLWDRESGCTEQVRMLQRGASNVHFPVVCSALSIPPASEAATQIVQEVRMMLEAVPAATLPQVMAGLAEQYGISAEPLLIAWRNLKALETGFDQLTERMARAEEYAALSEDRDDPVLAGVVPQFRNMIIEPPPELTGWFDLIGAASRLREVRALAGFSRIEPYPVSAEKVSEAIRDGAVSPLSKTPKNWRPAAEIRGEGIFMRFRTQTINDWIEANPGLNDRVAILEANSAAMAQKRGYTRDYQVTPRLLLVHSFAHALIRQISIECGYSAAALRERLYVAEPDDTNPAMNGVLIYTGSPDSEGSLGGLVRLADPELLTPIILSTLRSAGWCGSDPVCLETDPRQSGERISGAACHCCLLLPETACEKFNRELDRAMMVGDAESRFAGYFADAGEPSWQS</sequence>
<evidence type="ECO:0000259" key="1">
    <source>
        <dbReference type="Pfam" id="PF09369"/>
    </source>
</evidence>
<name>A0A081RDK2_SPHCR</name>
<dbReference type="InterPro" id="IPR018973">
    <property type="entry name" value="MZB"/>
</dbReference>